<feature type="domain" description="Large ribosomal subunit protein bL25 beta" evidence="8">
    <location>
        <begin position="100"/>
        <end position="179"/>
    </location>
</feature>
<dbReference type="AlphaFoldDB" id="A0AAJ1MMX7"/>
<reference evidence="9 10" key="1">
    <citation type="submission" date="2022-12" db="EMBL/GenBank/DDBJ databases">
        <title>Metagenome assembled genome from gulf of manar.</title>
        <authorList>
            <person name="Kohli P."/>
            <person name="Pk S."/>
            <person name="Venkata Ramana C."/>
            <person name="Sasikala C."/>
        </authorList>
    </citation>
    <scope>NUCLEOTIDE SEQUENCE [LARGE SCALE GENOMIC DNA]</scope>
    <source>
        <strain evidence="9">JB008</strain>
    </source>
</reference>
<dbReference type="InterPro" id="IPR029751">
    <property type="entry name" value="Ribosomal_L25_dom"/>
</dbReference>
<keyword evidence="3 5" id="KW-0689">Ribosomal protein</keyword>
<accession>A0AAJ1MMX7</accession>
<comment type="caution">
    <text evidence="9">The sequence shown here is derived from an EMBL/GenBank/DDBJ whole genome shotgun (WGS) entry which is preliminary data.</text>
</comment>
<dbReference type="GO" id="GO:0003735">
    <property type="term" value="F:structural constituent of ribosome"/>
    <property type="evidence" value="ECO:0007669"/>
    <property type="project" value="InterPro"/>
</dbReference>
<keyword evidence="1 5" id="KW-0699">rRNA-binding</keyword>
<evidence type="ECO:0000256" key="2">
    <source>
        <dbReference type="ARBA" id="ARBA00022884"/>
    </source>
</evidence>
<dbReference type="GO" id="GO:0022625">
    <property type="term" value="C:cytosolic large ribosomal subunit"/>
    <property type="evidence" value="ECO:0007669"/>
    <property type="project" value="TreeGrafter"/>
</dbReference>
<evidence type="ECO:0000256" key="3">
    <source>
        <dbReference type="ARBA" id="ARBA00022980"/>
    </source>
</evidence>
<dbReference type="InterPro" id="IPR020056">
    <property type="entry name" value="Rbsml_bL25/Gln-tRNA_synth_N"/>
</dbReference>
<dbReference type="GO" id="GO:0006412">
    <property type="term" value="P:translation"/>
    <property type="evidence" value="ECO:0007669"/>
    <property type="project" value="UniProtKB-UniRule"/>
</dbReference>
<proteinExistence type="inferred from homology"/>
<dbReference type="InterPro" id="IPR020930">
    <property type="entry name" value="Ribosomal_uL5_bac-type"/>
</dbReference>
<protein>
    <recommendedName>
        <fullName evidence="5">Large ribosomal subunit protein bL25</fullName>
    </recommendedName>
    <alternativeName>
        <fullName evidence="5">General stress protein CTC</fullName>
    </alternativeName>
</protein>
<dbReference type="Gene3D" id="2.40.240.10">
    <property type="entry name" value="Ribosomal Protein L25, Chain P"/>
    <property type="match status" value="1"/>
</dbReference>
<evidence type="ECO:0000313" key="9">
    <source>
        <dbReference type="EMBL" id="MDC7227045.1"/>
    </source>
</evidence>
<comment type="function">
    <text evidence="5">This is one of the proteins that binds to the 5S RNA in the ribosome where it forms part of the central protuberance.</text>
</comment>
<dbReference type="Gene3D" id="2.170.120.20">
    <property type="entry name" value="Ribosomal protein L25, beta domain"/>
    <property type="match status" value="1"/>
</dbReference>
<dbReference type="PANTHER" id="PTHR33284">
    <property type="entry name" value="RIBOSOMAL PROTEIN L25/GLN-TRNA SYNTHETASE, ANTI-CODON-BINDING DOMAIN-CONTAINING PROTEIN"/>
    <property type="match status" value="1"/>
</dbReference>
<keyword evidence="2 5" id="KW-0694">RNA-binding</keyword>
<dbReference type="Pfam" id="PF01386">
    <property type="entry name" value="Ribosomal_L25p"/>
    <property type="match status" value="1"/>
</dbReference>
<dbReference type="NCBIfam" id="TIGR00731">
    <property type="entry name" value="bL25_bact_ctc"/>
    <property type="match status" value="1"/>
</dbReference>
<dbReference type="SUPFAM" id="SSF50715">
    <property type="entry name" value="Ribosomal protein L25-like"/>
    <property type="match status" value="1"/>
</dbReference>
<feature type="region of interest" description="Disordered" evidence="6">
    <location>
        <begin position="186"/>
        <end position="208"/>
    </location>
</feature>
<evidence type="ECO:0000256" key="5">
    <source>
        <dbReference type="HAMAP-Rule" id="MF_01334"/>
    </source>
</evidence>
<keyword evidence="4 5" id="KW-0687">Ribonucleoprotein</keyword>
<evidence type="ECO:0000259" key="8">
    <source>
        <dbReference type="Pfam" id="PF14693"/>
    </source>
</evidence>
<dbReference type="PANTHER" id="PTHR33284:SF1">
    <property type="entry name" value="RIBOSOMAL PROTEIN L25_GLN-TRNA SYNTHETASE, ANTI-CODON-BINDING DOMAIN-CONTAINING PROTEIN"/>
    <property type="match status" value="1"/>
</dbReference>
<dbReference type="CDD" id="cd00495">
    <property type="entry name" value="Ribosomal_L25_TL5_CTC"/>
    <property type="match status" value="1"/>
</dbReference>
<dbReference type="InterPro" id="IPR001021">
    <property type="entry name" value="Ribosomal_bL25_long"/>
</dbReference>
<dbReference type="InterPro" id="IPR011035">
    <property type="entry name" value="Ribosomal_bL25/Gln-tRNA_synth"/>
</dbReference>
<dbReference type="Pfam" id="PF14693">
    <property type="entry name" value="Ribosomal_TL5_C"/>
    <property type="match status" value="1"/>
</dbReference>
<sequence length="208" mass="22851">MDNKTLSAEIRTDLKKSGAKKVRGSGRIPAVIYGHNEPVVISVDEREFTNKFEKISENTIITINVDKNSYSVLVKDFQDDILTSKIQHIDFYEIEKGKTLKTNVPVHVEGSAKGVREGGLLDVRLHELEVECLPKDIPESVTVDVSDLEAGDAIHVADVPVPDGVKVLNMPEQTVVSVTLVKAEVEEAEGEEELEEGEASAETEQAEE</sequence>
<comment type="subunit">
    <text evidence="5">Part of the 50S ribosomal subunit; part of the 5S rRNA/L5/L18/L25 subcomplex. Contacts the 5S rRNA. Binds to the 5S rRNA independently of L5 and L18.</text>
</comment>
<dbReference type="InterPro" id="IPR037121">
    <property type="entry name" value="Ribosomal_bL25_C"/>
</dbReference>
<dbReference type="EMBL" id="JAQQAL010000022">
    <property type="protein sequence ID" value="MDC7227045.1"/>
    <property type="molecule type" value="Genomic_DNA"/>
</dbReference>
<evidence type="ECO:0000256" key="1">
    <source>
        <dbReference type="ARBA" id="ARBA00022730"/>
    </source>
</evidence>
<evidence type="ECO:0000259" key="7">
    <source>
        <dbReference type="Pfam" id="PF01386"/>
    </source>
</evidence>
<dbReference type="GO" id="GO:0008097">
    <property type="term" value="F:5S rRNA binding"/>
    <property type="evidence" value="ECO:0007669"/>
    <property type="project" value="InterPro"/>
</dbReference>
<name>A0AAJ1MMX7_9SPIO</name>
<comment type="similarity">
    <text evidence="5">Belongs to the bacterial ribosomal protein bL25 family. CTC subfamily.</text>
</comment>
<dbReference type="Proteomes" id="UP001221217">
    <property type="component" value="Unassembled WGS sequence"/>
</dbReference>
<evidence type="ECO:0000256" key="4">
    <source>
        <dbReference type="ARBA" id="ARBA00023274"/>
    </source>
</evidence>
<evidence type="ECO:0000313" key="10">
    <source>
        <dbReference type="Proteomes" id="UP001221217"/>
    </source>
</evidence>
<dbReference type="InterPro" id="IPR020057">
    <property type="entry name" value="Ribosomal_bL25_b-dom"/>
</dbReference>
<evidence type="ECO:0000256" key="6">
    <source>
        <dbReference type="SAM" id="MobiDB-lite"/>
    </source>
</evidence>
<organism evidence="9 10">
    <name type="scientific">Candidatus Thalassospirochaeta sargassi</name>
    <dbReference type="NCBI Taxonomy" id="3119039"/>
    <lineage>
        <taxon>Bacteria</taxon>
        <taxon>Pseudomonadati</taxon>
        <taxon>Spirochaetota</taxon>
        <taxon>Spirochaetia</taxon>
        <taxon>Spirochaetales</taxon>
        <taxon>Spirochaetaceae</taxon>
        <taxon>Candidatus Thalassospirochaeta</taxon>
    </lineage>
</organism>
<feature type="domain" description="Large ribosomal subunit protein bL25 L25" evidence="7">
    <location>
        <begin position="6"/>
        <end position="91"/>
    </location>
</feature>
<dbReference type="HAMAP" id="MF_01334">
    <property type="entry name" value="Ribosomal_bL25_CTC"/>
    <property type="match status" value="1"/>
</dbReference>
<gene>
    <name evidence="5" type="primary">rplY</name>
    <name evidence="5" type="synonym">ctc</name>
    <name evidence="9" type="ORF">PQJ61_09810</name>
</gene>